<dbReference type="GO" id="GO:0016779">
    <property type="term" value="F:nucleotidyltransferase activity"/>
    <property type="evidence" value="ECO:0007669"/>
    <property type="project" value="UniProtKB-KW"/>
</dbReference>
<sequence length="387" mass="44202">MIHINSVLPHGGQLIDRIAPSNKREEFLSQKDNLPRLRLEERTISDLIMIAIGGFSPLKGFMEQADYHSVVQNMHLSNGVPWSIPITLPVQEEVANSLKEGELIRLDNLAGEFIGVLELTQKYKYQKNEEAIKVYKTEDEKHPGVQVLYKQGKINLAGSIWLLERSENKLFPKYQIDPRESRKLFQEKKWSTIVGFQTRNPIHRAHEYIQKCALEVVDGLFLHPLVGATKSDDIPADVRMKCYEIMINNYFPQKRVILAINPSAMRYAGPREAIFHAIIRKNYGCTHFIVGRDHAGVGDYYGTYDAQDIFNEFDLNALGIIPMKFEHAFYCKRTQQMATSKTSPSGENERIHLSGTKVREMLRSGEMPPAQFSRPEVAAELIKAMNN</sequence>
<dbReference type="CDD" id="cd00517">
    <property type="entry name" value="ATPS"/>
    <property type="match status" value="1"/>
</dbReference>
<protein>
    <recommendedName>
        <fullName evidence="8">Sulfate adenylyltransferase</fullName>
        <ecNumber evidence="8">2.7.7.4</ecNumber>
    </recommendedName>
    <alternativeName>
        <fullName evidence="8">ATP-sulfurylase</fullName>
    </alternativeName>
    <alternativeName>
        <fullName evidence="8">Sulfate adenylate transferase</fullName>
        <shortName evidence="8">SAT</shortName>
    </alternativeName>
</protein>
<evidence type="ECO:0000256" key="7">
    <source>
        <dbReference type="ARBA" id="ARBA00049370"/>
    </source>
</evidence>
<dbReference type="Proteomes" id="UP001319803">
    <property type="component" value="Chromosome"/>
</dbReference>
<evidence type="ECO:0000256" key="5">
    <source>
        <dbReference type="ARBA" id="ARBA00022840"/>
    </source>
</evidence>
<name>A0ABM7U619_9CHRO</name>
<dbReference type="EMBL" id="AP024987">
    <property type="protein sequence ID" value="BDA40212.1"/>
    <property type="molecule type" value="Genomic_DNA"/>
</dbReference>
<dbReference type="Pfam" id="PF01747">
    <property type="entry name" value="ATP-sulfurylase"/>
    <property type="match status" value="1"/>
</dbReference>
<gene>
    <name evidence="8" type="primary">sat</name>
    <name evidence="11" type="ORF">CPARK_000105000</name>
</gene>
<dbReference type="InterPro" id="IPR015947">
    <property type="entry name" value="PUA-like_sf"/>
</dbReference>
<dbReference type="EC" id="2.7.7.4" evidence="8"/>
<evidence type="ECO:0000259" key="9">
    <source>
        <dbReference type="Pfam" id="PF01747"/>
    </source>
</evidence>
<dbReference type="Pfam" id="PF14306">
    <property type="entry name" value="PUA_2"/>
    <property type="match status" value="1"/>
</dbReference>
<keyword evidence="4 8" id="KW-0547">Nucleotide-binding</keyword>
<dbReference type="NCBIfam" id="NF003166">
    <property type="entry name" value="PRK04149.1"/>
    <property type="match status" value="1"/>
</dbReference>
<dbReference type="InterPro" id="IPR002650">
    <property type="entry name" value="Sulphate_adenylyltransferase"/>
</dbReference>
<feature type="domain" description="Sulphate adenylyltransferase catalytic" evidence="9">
    <location>
        <begin position="173"/>
        <end position="383"/>
    </location>
</feature>
<keyword evidence="12" id="KW-1185">Reference proteome</keyword>
<evidence type="ECO:0000256" key="3">
    <source>
        <dbReference type="ARBA" id="ARBA00022695"/>
    </source>
</evidence>
<dbReference type="NCBIfam" id="TIGR00339">
    <property type="entry name" value="sopT"/>
    <property type="match status" value="1"/>
</dbReference>
<evidence type="ECO:0000313" key="11">
    <source>
        <dbReference type="EMBL" id="BDA40212.1"/>
    </source>
</evidence>
<keyword evidence="3 8" id="KW-0548">Nucleotidyltransferase</keyword>
<dbReference type="PANTHER" id="PTHR43509">
    <property type="match status" value="1"/>
</dbReference>
<evidence type="ECO:0000259" key="10">
    <source>
        <dbReference type="Pfam" id="PF14306"/>
    </source>
</evidence>
<dbReference type="SUPFAM" id="SSF52374">
    <property type="entry name" value="Nucleotidylyl transferase"/>
    <property type="match status" value="1"/>
</dbReference>
<dbReference type="SUPFAM" id="SSF88697">
    <property type="entry name" value="PUA domain-like"/>
    <property type="match status" value="1"/>
</dbReference>
<comment type="similarity">
    <text evidence="6 8">Belongs to the sulfate adenylyltransferase family.</text>
</comment>
<dbReference type="Gene3D" id="3.10.400.10">
    <property type="entry name" value="Sulfate adenylyltransferase"/>
    <property type="match status" value="1"/>
</dbReference>
<keyword evidence="2 8" id="KW-0808">Transferase</keyword>
<comment type="pathway">
    <text evidence="1 8">Sulfur metabolism; hydrogen sulfide biosynthesis; sulfite from sulfate: step 1/3.</text>
</comment>
<comment type="catalytic activity">
    <reaction evidence="7 8">
        <text>sulfate + ATP + H(+) = adenosine 5'-phosphosulfate + diphosphate</text>
        <dbReference type="Rhea" id="RHEA:18133"/>
        <dbReference type="ChEBI" id="CHEBI:15378"/>
        <dbReference type="ChEBI" id="CHEBI:16189"/>
        <dbReference type="ChEBI" id="CHEBI:30616"/>
        <dbReference type="ChEBI" id="CHEBI:33019"/>
        <dbReference type="ChEBI" id="CHEBI:58243"/>
        <dbReference type="EC" id="2.7.7.4"/>
    </reaction>
</comment>
<proteinExistence type="inferred from homology"/>
<dbReference type="InterPro" id="IPR014729">
    <property type="entry name" value="Rossmann-like_a/b/a_fold"/>
</dbReference>
<dbReference type="InterPro" id="IPR020792">
    <property type="entry name" value="SO4_adenylyltransferase_pro"/>
</dbReference>
<dbReference type="PANTHER" id="PTHR43509:SF1">
    <property type="entry name" value="SULFATE ADENYLYLTRANSFERASE"/>
    <property type="match status" value="1"/>
</dbReference>
<keyword evidence="5 8" id="KW-0067">ATP-binding</keyword>
<evidence type="ECO:0000256" key="4">
    <source>
        <dbReference type="ARBA" id="ARBA00022741"/>
    </source>
</evidence>
<dbReference type="HAMAP" id="MF_00066">
    <property type="entry name" value="Sulf_adenylyltr"/>
    <property type="match status" value="1"/>
</dbReference>
<evidence type="ECO:0000256" key="1">
    <source>
        <dbReference type="ARBA" id="ARBA00005048"/>
    </source>
</evidence>
<dbReference type="Gene3D" id="3.40.50.620">
    <property type="entry name" value="HUPs"/>
    <property type="match status" value="1"/>
</dbReference>
<evidence type="ECO:0000313" key="12">
    <source>
        <dbReference type="Proteomes" id="UP001319803"/>
    </source>
</evidence>
<accession>A0ABM7U619</accession>
<dbReference type="InterPro" id="IPR025980">
    <property type="entry name" value="ATP-Sase_PUA-like_dom"/>
</dbReference>
<dbReference type="InterPro" id="IPR024951">
    <property type="entry name" value="Sulfurylase_cat_dom"/>
</dbReference>
<evidence type="ECO:0000256" key="6">
    <source>
        <dbReference type="ARBA" id="ARBA00037980"/>
    </source>
</evidence>
<dbReference type="RefSeq" id="WP_229637181.1">
    <property type="nucleotide sequence ID" value="NZ_AP024987.1"/>
</dbReference>
<feature type="domain" description="ATP-sulfurylase PUA-like" evidence="10">
    <location>
        <begin position="9"/>
        <end position="165"/>
    </location>
</feature>
<evidence type="ECO:0000256" key="2">
    <source>
        <dbReference type="ARBA" id="ARBA00022679"/>
    </source>
</evidence>
<evidence type="ECO:0000256" key="8">
    <source>
        <dbReference type="HAMAP-Rule" id="MF_00066"/>
    </source>
</evidence>
<organism evidence="11 12">
    <name type="scientific">cyanobacterium endosymbiont of Braarudosphaera bigelowii</name>
    <dbReference type="NCBI Taxonomy" id="1285375"/>
    <lineage>
        <taxon>Bacteria</taxon>
        <taxon>Bacillati</taxon>
        <taxon>Cyanobacteriota</taxon>
        <taxon>Cyanophyceae</taxon>
        <taxon>Oscillatoriophycideae</taxon>
        <taxon>Chroococcales</taxon>
        <taxon>Aphanothecaceae</taxon>
        <taxon>Candidatus Atelocyanobacterium</taxon>
        <taxon>Candidatus Atelocyanobacterium thalassae</taxon>
    </lineage>
</organism>
<reference evidence="11 12" key="1">
    <citation type="submission" date="2021-08" db="EMBL/GenBank/DDBJ databases">
        <title>Endosymbiont genome of Braarudosphaera bigelowii.</title>
        <authorList>
            <person name="Suzuki S."/>
            <person name="Ishida K."/>
        </authorList>
    </citation>
    <scope>NUCLEOTIDE SEQUENCE [LARGE SCALE GENOMIC DNA]</scope>
    <source>
        <strain evidence="11">CPSB-1</strain>
    </source>
</reference>